<proteinExistence type="predicted"/>
<reference evidence="1 2" key="1">
    <citation type="submission" date="2016-05" db="EMBL/GenBank/DDBJ databases">
        <title>Single-cell genome of chain-forming Candidatus Thiomargarita nelsonii and comparison to other large sulfur-oxidizing bacteria.</title>
        <authorList>
            <person name="Winkel M."/>
            <person name="Salman V."/>
            <person name="Woyke T."/>
            <person name="Schulz-Vogt H."/>
            <person name="Richter M."/>
            <person name="Flood B."/>
            <person name="Bailey J."/>
            <person name="Amann R."/>
            <person name="Mussmann M."/>
        </authorList>
    </citation>
    <scope>NUCLEOTIDE SEQUENCE [LARGE SCALE GENOMIC DNA]</scope>
    <source>
        <strain evidence="1 2">THI036</strain>
    </source>
</reference>
<name>A0A176S7Q8_9GAMM</name>
<evidence type="ECO:0000313" key="1">
    <source>
        <dbReference type="EMBL" id="OAD23938.1"/>
    </source>
</evidence>
<dbReference type="Proteomes" id="UP000076962">
    <property type="component" value="Unassembled WGS sequence"/>
</dbReference>
<gene>
    <name evidence="1" type="ORF">THIOM_000216</name>
</gene>
<protein>
    <submittedName>
        <fullName evidence="1">Uncharacterized protein</fullName>
    </submittedName>
</protein>
<evidence type="ECO:0000313" key="2">
    <source>
        <dbReference type="Proteomes" id="UP000076962"/>
    </source>
</evidence>
<dbReference type="AlphaFoldDB" id="A0A176S7Q8"/>
<dbReference type="EMBL" id="LUTY01000089">
    <property type="protein sequence ID" value="OAD23938.1"/>
    <property type="molecule type" value="Genomic_DNA"/>
</dbReference>
<accession>A0A176S7Q8</accession>
<sequence>MKLAYVDSSAWIARIEGLPRYRKTINDCLNKLIK</sequence>
<comment type="caution">
    <text evidence="1">The sequence shown here is derived from an EMBL/GenBank/DDBJ whole genome shotgun (WGS) entry which is preliminary data.</text>
</comment>
<organism evidence="1 2">
    <name type="scientific">Candidatus Thiomargarita nelsonii</name>
    <dbReference type="NCBI Taxonomy" id="1003181"/>
    <lineage>
        <taxon>Bacteria</taxon>
        <taxon>Pseudomonadati</taxon>
        <taxon>Pseudomonadota</taxon>
        <taxon>Gammaproteobacteria</taxon>
        <taxon>Thiotrichales</taxon>
        <taxon>Thiotrichaceae</taxon>
        <taxon>Thiomargarita</taxon>
    </lineage>
</organism>
<keyword evidence="2" id="KW-1185">Reference proteome</keyword>